<dbReference type="AlphaFoldDB" id="A0AA97FA48"/>
<name>A0AA97FA48_9EURY</name>
<dbReference type="CDD" id="cd18774">
    <property type="entry name" value="PDC2_HK_sensor"/>
    <property type="match status" value="1"/>
</dbReference>
<reference evidence="3 4" key="1">
    <citation type="submission" date="2019-09" db="EMBL/GenBank/DDBJ databases">
        <title>The complete genome of Methanoplanus sp. FWC-SCC4.</title>
        <authorList>
            <person name="Chen S.-C."/>
            <person name="Zhou Y.-Z."/>
            <person name="Lai M.-C."/>
        </authorList>
    </citation>
    <scope>NUCLEOTIDE SEQUENCE [LARGE SCALE GENOMIC DNA]</scope>
    <source>
        <strain evidence="3 4">FWC-SCC4</strain>
    </source>
</reference>
<keyword evidence="1" id="KW-0472">Membrane</keyword>
<evidence type="ECO:0000313" key="4">
    <source>
        <dbReference type="Proteomes" id="UP001301797"/>
    </source>
</evidence>
<organism evidence="3 4">
    <name type="scientific">Methanochimaera problematica</name>
    <dbReference type="NCBI Taxonomy" id="2609417"/>
    <lineage>
        <taxon>Archaea</taxon>
        <taxon>Methanobacteriati</taxon>
        <taxon>Methanobacteriota</taxon>
        <taxon>Stenosarchaea group</taxon>
        <taxon>Methanomicrobia</taxon>
        <taxon>Methanomicrobiales</taxon>
        <taxon>Methanomicrobiaceae</taxon>
        <taxon>Methanochimaera</taxon>
    </lineage>
</organism>
<dbReference type="EMBL" id="CP043875">
    <property type="protein sequence ID" value="WOF15189.1"/>
    <property type="molecule type" value="Genomic_DNA"/>
</dbReference>
<dbReference type="Gene3D" id="3.30.450.20">
    <property type="entry name" value="PAS domain"/>
    <property type="match status" value="1"/>
</dbReference>
<proteinExistence type="predicted"/>
<keyword evidence="1" id="KW-0812">Transmembrane</keyword>
<evidence type="ECO:0000313" key="3">
    <source>
        <dbReference type="EMBL" id="WOF15189.1"/>
    </source>
</evidence>
<keyword evidence="4" id="KW-1185">Reference proteome</keyword>
<dbReference type="Pfam" id="PF22309">
    <property type="entry name" value="HK-GC-Chemotax_sensor"/>
    <property type="match status" value="1"/>
</dbReference>
<dbReference type="RefSeq" id="WP_317136755.1">
    <property type="nucleotide sequence ID" value="NZ_CP043875.1"/>
</dbReference>
<evidence type="ECO:0000256" key="1">
    <source>
        <dbReference type="SAM" id="Phobius"/>
    </source>
</evidence>
<keyword evidence="1" id="KW-1133">Transmembrane helix</keyword>
<gene>
    <name evidence="3" type="ORF">F1737_00110</name>
</gene>
<dbReference type="InterPro" id="IPR054513">
    <property type="entry name" value="Dret_0059-like_sensor"/>
</dbReference>
<sequence length="300" mass="33378">MHKLKNTHDNYFLMEHPTKKIFPALFVILIITFTVLVILTCLIPGDDNKSQGETRIPGELTQICSEVRAVLDDIDKRAMSAAGEISEDISGENTENILYQTYNSTKWAVSYAMLSADGIIEYAVPEEYESSVGLDIGGFEPAKTIISEKKPLLTDAFTAQEGFTGVEFAQPVMTGRGEYAGSVLAMANPDEFLSEIVTPLEKEKGVSITVMQTDGCILYDSDKNQVGKNLFTDDLFKKYPNLQNMGRKISSQKSGYGTYTFYDSSQAGQTQVKKQAYWDTVSKYGQEWRVIMFRPVVPGV</sequence>
<feature type="domain" description="Dret-0059-like sensor" evidence="2">
    <location>
        <begin position="69"/>
        <end position="189"/>
    </location>
</feature>
<dbReference type="KEGG" id="mefw:F1737_00110"/>
<evidence type="ECO:0000259" key="2">
    <source>
        <dbReference type="Pfam" id="PF22309"/>
    </source>
</evidence>
<dbReference type="GeneID" id="85228524"/>
<dbReference type="Proteomes" id="UP001301797">
    <property type="component" value="Chromosome"/>
</dbReference>
<feature type="transmembrane region" description="Helical" evidence="1">
    <location>
        <begin position="21"/>
        <end position="45"/>
    </location>
</feature>
<protein>
    <recommendedName>
        <fullName evidence="2">Dret-0059-like sensor domain-containing protein</fullName>
    </recommendedName>
</protein>
<accession>A0AA97FA48</accession>